<dbReference type="PANTHER" id="PTHR48039:SF5">
    <property type="entry name" value="RNA-BINDING PROTEIN 28"/>
    <property type="match status" value="1"/>
</dbReference>
<dbReference type="PROSITE" id="PS50102">
    <property type="entry name" value="RRM"/>
    <property type="match status" value="4"/>
</dbReference>
<dbReference type="InterPro" id="IPR034809">
    <property type="entry name" value="Nop4_RRM4"/>
</dbReference>
<dbReference type="InterPro" id="IPR051945">
    <property type="entry name" value="RRM_MRD1_RNA_proc_ribogen"/>
</dbReference>
<dbReference type="CDD" id="cd12677">
    <property type="entry name" value="RRM4_Nop4p"/>
    <property type="match status" value="1"/>
</dbReference>
<dbReference type="SUPFAM" id="SSF54928">
    <property type="entry name" value="RNA-binding domain, RBD"/>
    <property type="match status" value="3"/>
</dbReference>
<dbReference type="GO" id="GO:0003729">
    <property type="term" value="F:mRNA binding"/>
    <property type="evidence" value="ECO:0007669"/>
    <property type="project" value="TreeGrafter"/>
</dbReference>
<dbReference type="Pfam" id="PF00076">
    <property type="entry name" value="RRM_1"/>
    <property type="match status" value="3"/>
</dbReference>
<feature type="compositionally biased region" description="Polar residues" evidence="6">
    <location>
        <begin position="383"/>
        <end position="393"/>
    </location>
</feature>
<feature type="compositionally biased region" description="Basic and acidic residues" evidence="6">
    <location>
        <begin position="236"/>
        <end position="247"/>
    </location>
</feature>
<dbReference type="GO" id="GO:0005730">
    <property type="term" value="C:nucleolus"/>
    <property type="evidence" value="ECO:0007669"/>
    <property type="project" value="TreeGrafter"/>
</dbReference>
<feature type="compositionally biased region" description="Basic and acidic residues" evidence="6">
    <location>
        <begin position="697"/>
        <end position="714"/>
    </location>
</feature>
<dbReference type="InterPro" id="IPR003954">
    <property type="entry name" value="RRM_euk-type"/>
</dbReference>
<feature type="compositionally biased region" description="Basic and acidic residues" evidence="6">
    <location>
        <begin position="654"/>
        <end position="673"/>
    </location>
</feature>
<accession>A0AAD6IVN1</accession>
<feature type="compositionally biased region" description="Acidic residues" evidence="6">
    <location>
        <begin position="248"/>
        <end position="266"/>
    </location>
</feature>
<proteinExistence type="predicted"/>
<evidence type="ECO:0000256" key="6">
    <source>
        <dbReference type="SAM" id="MobiDB-lite"/>
    </source>
</evidence>
<dbReference type="SMART" id="SM00361">
    <property type="entry name" value="RRM_1"/>
    <property type="match status" value="2"/>
</dbReference>
<feature type="compositionally biased region" description="Low complexity" evidence="6">
    <location>
        <begin position="126"/>
        <end position="136"/>
    </location>
</feature>
<dbReference type="AlphaFoldDB" id="A0AAD6IVN1"/>
<dbReference type="CDD" id="cd12676">
    <property type="entry name" value="RRM3_Nop4p"/>
    <property type="match status" value="1"/>
</dbReference>
<evidence type="ECO:0000256" key="1">
    <source>
        <dbReference type="ARBA" id="ARBA00004123"/>
    </source>
</evidence>
<feature type="compositionally biased region" description="Basic and acidic residues" evidence="6">
    <location>
        <begin position="137"/>
        <end position="149"/>
    </location>
</feature>
<dbReference type="EMBL" id="JAQGDS010000011">
    <property type="protein sequence ID" value="KAJ6257247.1"/>
    <property type="molecule type" value="Genomic_DNA"/>
</dbReference>
<feature type="region of interest" description="Disordered" evidence="6">
    <location>
        <begin position="1"/>
        <end position="29"/>
    </location>
</feature>
<dbReference type="InterPro" id="IPR000504">
    <property type="entry name" value="RRM_dom"/>
</dbReference>
<evidence type="ECO:0000313" key="8">
    <source>
        <dbReference type="EMBL" id="KAJ6257247.1"/>
    </source>
</evidence>
<feature type="compositionally biased region" description="Basic residues" evidence="6">
    <location>
        <begin position="1"/>
        <end position="10"/>
    </location>
</feature>
<dbReference type="InterPro" id="IPR034808">
    <property type="entry name" value="Nop4p_RRM3"/>
</dbReference>
<evidence type="ECO:0000259" key="7">
    <source>
        <dbReference type="PROSITE" id="PS50102"/>
    </source>
</evidence>
<feature type="region of interest" description="Disordered" evidence="6">
    <location>
        <begin position="637"/>
        <end position="732"/>
    </location>
</feature>
<keyword evidence="3 5" id="KW-0694">RNA-binding</keyword>
<keyword evidence="9" id="KW-1185">Reference proteome</keyword>
<feature type="region of interest" description="Disordered" evidence="6">
    <location>
        <begin position="115"/>
        <end position="149"/>
    </location>
</feature>
<dbReference type="Gene3D" id="3.30.70.330">
    <property type="match status" value="4"/>
</dbReference>
<evidence type="ECO:0000256" key="3">
    <source>
        <dbReference type="ARBA" id="ARBA00022884"/>
    </source>
</evidence>
<dbReference type="Proteomes" id="UP001221413">
    <property type="component" value="Unassembled WGS sequence"/>
</dbReference>
<comment type="caution">
    <text evidence="8">The sequence shown here is derived from an EMBL/GenBank/DDBJ whole genome shotgun (WGS) entry which is preliminary data.</text>
</comment>
<feature type="compositionally biased region" description="Basic residues" evidence="6">
    <location>
        <begin position="715"/>
        <end position="732"/>
    </location>
</feature>
<feature type="compositionally biased region" description="Acidic residues" evidence="6">
    <location>
        <begin position="275"/>
        <end position="293"/>
    </location>
</feature>
<dbReference type="InterPro" id="IPR035979">
    <property type="entry name" value="RBD_domain_sf"/>
</dbReference>
<feature type="domain" description="RRM" evidence="7">
    <location>
        <begin position="303"/>
        <end position="413"/>
    </location>
</feature>
<keyword evidence="2" id="KW-0677">Repeat</keyword>
<organism evidence="8 9">
    <name type="scientific">Drechslerella dactyloides</name>
    <name type="common">Nematode-trapping fungus</name>
    <name type="synonym">Arthrobotrys dactyloides</name>
    <dbReference type="NCBI Taxonomy" id="74499"/>
    <lineage>
        <taxon>Eukaryota</taxon>
        <taxon>Fungi</taxon>
        <taxon>Dikarya</taxon>
        <taxon>Ascomycota</taxon>
        <taxon>Pezizomycotina</taxon>
        <taxon>Orbiliomycetes</taxon>
        <taxon>Orbiliales</taxon>
        <taxon>Orbiliaceae</taxon>
        <taxon>Drechslerella</taxon>
    </lineage>
</organism>
<name>A0AAD6IVN1_DREDA</name>
<reference evidence="8" key="1">
    <citation type="submission" date="2023-01" db="EMBL/GenBank/DDBJ databases">
        <title>The chitinases involved in constricting ring structure development in the nematode-trapping fungus Drechslerella dactyloides.</title>
        <authorList>
            <person name="Wang R."/>
            <person name="Zhang L."/>
            <person name="Tang P."/>
            <person name="Li S."/>
            <person name="Liang L."/>
        </authorList>
    </citation>
    <scope>NUCLEOTIDE SEQUENCE</scope>
    <source>
        <strain evidence="8">YMF1.00031</strain>
    </source>
</reference>
<feature type="region of interest" description="Disordered" evidence="6">
    <location>
        <begin position="236"/>
        <end position="300"/>
    </location>
</feature>
<keyword evidence="4" id="KW-0539">Nucleus</keyword>
<comment type="subcellular location">
    <subcellularLocation>
        <location evidence="1">Nucleus</location>
    </subcellularLocation>
</comment>
<evidence type="ECO:0000256" key="5">
    <source>
        <dbReference type="PROSITE-ProRule" id="PRU00176"/>
    </source>
</evidence>
<feature type="domain" description="RRM" evidence="7">
    <location>
        <begin position="154"/>
        <end position="234"/>
    </location>
</feature>
<feature type="domain" description="RRM" evidence="7">
    <location>
        <begin position="33"/>
        <end position="111"/>
    </location>
</feature>
<dbReference type="SMART" id="SM00360">
    <property type="entry name" value="RRM"/>
    <property type="match status" value="4"/>
</dbReference>
<dbReference type="InterPro" id="IPR012677">
    <property type="entry name" value="Nucleotide-bd_a/b_plait_sf"/>
</dbReference>
<dbReference type="PANTHER" id="PTHR48039">
    <property type="entry name" value="RNA-BINDING MOTIF PROTEIN 14B"/>
    <property type="match status" value="1"/>
</dbReference>
<feature type="region of interest" description="Disordered" evidence="6">
    <location>
        <begin position="369"/>
        <end position="395"/>
    </location>
</feature>
<dbReference type="FunFam" id="3.30.70.330:FF:000406">
    <property type="entry name" value="Related to Nucleolar protein NOP4"/>
    <property type="match status" value="1"/>
</dbReference>
<sequence>MAPPPKKLKTGHSDPPSESGDQSGVAPDVAGQRTVFVRSLNYSTTTESLSAHFSYLAPLKHATVVVDPATKASRGFGFVTFTDPADALKAVQEYNGKLFEGRHIKVEIAQARHRDHADGNGVDASVTATGTATTGAGKKEGRGKGGEEVKKRNPRLIVRNLAWSIKKPEQLAKHFEKFGKVKEVIIPRKDGKFGPMSGFAFVTLKKVESARKAIEAVNGTEIDGRTVAVDWAIEKDEWKQQAGKDEPDSSDDDEEEEEVEGEDTMDLDGSGSESGSDEDDEMEEDDFDNDDDATSQHTSTNDTVVFIRNLAFTTEEDGLYEHFRDNFGPIRYARVVLEPDTGRPRGTAFVSFYRVEDFESCVASAPKDTVQAIPSSGKDRANSKQSVLQSESLDPTGKYTLDGRVLAVSRAVSKDEAGRLAAVGTATREKVKSEKRRLYLLQEGQIAASNPLFRKLSAMDVKMREDSYKQRKAFLEKNTSLHLSLTRLSVRNIPRNITEKDLKMLARKAIVEFATEVKGGKRAAISKEEARRGGTDAKELEANQKAKGKGVVRQAKIIREKDGAGRSMGYGFIEYIGHRWALMGLRWLNGREVAHLPADQASKEEKDKKGDVTEVTPEDRKRRLIVEFALENVQVVQRRQQKEKAAKGRLPRNRQAEKEQAEKERAEKGEHGKTKNGRKRKRPFEATTEKEMEETEGQPKGKKGDNPEKWDKLKRASRIIARKRQKRRMRGQ</sequence>
<feature type="domain" description="RRM" evidence="7">
    <location>
        <begin position="486"/>
        <end position="631"/>
    </location>
</feature>
<evidence type="ECO:0000256" key="4">
    <source>
        <dbReference type="ARBA" id="ARBA00023242"/>
    </source>
</evidence>
<evidence type="ECO:0000313" key="9">
    <source>
        <dbReference type="Proteomes" id="UP001221413"/>
    </source>
</evidence>
<protein>
    <recommendedName>
        <fullName evidence="7">RRM domain-containing protein</fullName>
    </recommendedName>
</protein>
<evidence type="ECO:0000256" key="2">
    <source>
        <dbReference type="ARBA" id="ARBA00022737"/>
    </source>
</evidence>
<gene>
    <name evidence="8" type="ORF">Dda_8136</name>
</gene>